<dbReference type="PANTHER" id="PTHR43603">
    <property type="entry name" value="COBW DOMAIN-CONTAINING PROTEIN DDB_G0274527"/>
    <property type="match status" value="1"/>
</dbReference>
<proteinExistence type="predicted"/>
<accession>A0ABU8DZ79</accession>
<evidence type="ECO:0000259" key="2">
    <source>
        <dbReference type="SMART" id="SM00833"/>
    </source>
</evidence>
<dbReference type="EMBL" id="JBAPLU010000036">
    <property type="protein sequence ID" value="MEI4274149.1"/>
    <property type="molecule type" value="Genomic_DNA"/>
</dbReference>
<dbReference type="Proteomes" id="UP001361570">
    <property type="component" value="Unassembled WGS sequence"/>
</dbReference>
<reference evidence="3 4" key="1">
    <citation type="submission" date="2024-03" db="EMBL/GenBank/DDBJ databases">
        <title>Draft genome sequence of Klenkia sp. LSe6-5.</title>
        <authorList>
            <person name="Duangmal K."/>
            <person name="Chantavorakit T."/>
        </authorList>
    </citation>
    <scope>NUCLEOTIDE SEQUENCE [LARGE SCALE GENOMIC DNA]</scope>
    <source>
        <strain evidence="3 4">LSe6-5</strain>
    </source>
</reference>
<protein>
    <submittedName>
        <fullName evidence="3">GTP-binding protein</fullName>
    </submittedName>
</protein>
<dbReference type="InterPro" id="IPR027417">
    <property type="entry name" value="P-loop_NTPase"/>
</dbReference>
<dbReference type="Gene3D" id="3.40.50.300">
    <property type="entry name" value="P-loop containing nucleotide triphosphate hydrolases"/>
    <property type="match status" value="1"/>
</dbReference>
<evidence type="ECO:0000313" key="3">
    <source>
        <dbReference type="EMBL" id="MEI4274149.1"/>
    </source>
</evidence>
<dbReference type="NCBIfam" id="NF047431">
    <property type="entry name" value="hiber_recruit"/>
    <property type="match status" value="1"/>
</dbReference>
<dbReference type="SMART" id="SM00833">
    <property type="entry name" value="CobW_C"/>
    <property type="match status" value="1"/>
</dbReference>
<feature type="domain" description="CobW C-terminal" evidence="2">
    <location>
        <begin position="249"/>
        <end position="367"/>
    </location>
</feature>
<feature type="region of interest" description="Disordered" evidence="1">
    <location>
        <begin position="384"/>
        <end position="416"/>
    </location>
</feature>
<dbReference type="PANTHER" id="PTHR43603:SF1">
    <property type="entry name" value="ZINC-REGULATED GTPASE METALLOPROTEIN ACTIVATOR 1"/>
    <property type="match status" value="1"/>
</dbReference>
<dbReference type="RefSeq" id="WP_336406264.1">
    <property type="nucleotide sequence ID" value="NZ_JBAPLU010000036.1"/>
</dbReference>
<comment type="caution">
    <text evidence="3">The sequence shown here is derived from an EMBL/GenBank/DDBJ whole genome shotgun (WGS) entry which is preliminary data.</text>
</comment>
<evidence type="ECO:0000256" key="1">
    <source>
        <dbReference type="SAM" id="MobiDB-lite"/>
    </source>
</evidence>
<keyword evidence="4" id="KW-1185">Reference proteome</keyword>
<dbReference type="Pfam" id="PF07683">
    <property type="entry name" value="CobW_C"/>
    <property type="match status" value="1"/>
</dbReference>
<dbReference type="SUPFAM" id="SSF90002">
    <property type="entry name" value="Hypothetical protein YjiA, C-terminal domain"/>
    <property type="match status" value="1"/>
</dbReference>
<organism evidence="3 4">
    <name type="scientific">Klenkia sesuvii</name>
    <dbReference type="NCBI Taxonomy" id="3103137"/>
    <lineage>
        <taxon>Bacteria</taxon>
        <taxon>Bacillati</taxon>
        <taxon>Actinomycetota</taxon>
        <taxon>Actinomycetes</taxon>
        <taxon>Geodermatophilales</taxon>
        <taxon>Geodermatophilaceae</taxon>
        <taxon>Klenkia</taxon>
    </lineage>
</organism>
<dbReference type="InterPro" id="IPR003495">
    <property type="entry name" value="CobW/HypB/UreG_nucleotide-bd"/>
</dbReference>
<dbReference type="InterPro" id="IPR051927">
    <property type="entry name" value="Zn_Chap_cDPG_Synth"/>
</dbReference>
<sequence>MSRTPLVLVAGLHREHTARAARDLQRAHPGTVVVHHDVRGLGEGVVVRTVRDASGEARTALELAHGCLSCTLRLDVLPLLRELAARPDVERVVLELDPALEPESLCVALDALVLDDGGTAAEAVEVEAVVAVLEAASWLDDVTGEDVLAERGMAATPDDERTVAQVLLGATGFADVVVLAGPAVDDWTAAQLHAALARWVPAARVGSVEHWRPARVLAGLPRTARRGRVRHPHDAQLTGQPPLDADAGLELVLFSARRPFHPERLHEAFDVLLDGVVGTRGRLWLATQPDHAVWLESAGGGLQLGDAGQWLATLGDDAELWAQVDDERRVAAALRWDPLHGDRDTELVVLTHRQPAEAITAALTDALLTDDEFALGVEAWQMFPDPFGEEHTDPCEASSPADPATHLSTHPTEENR</sequence>
<evidence type="ECO:0000313" key="4">
    <source>
        <dbReference type="Proteomes" id="UP001361570"/>
    </source>
</evidence>
<dbReference type="Pfam" id="PF02492">
    <property type="entry name" value="cobW"/>
    <property type="match status" value="1"/>
</dbReference>
<gene>
    <name evidence="3" type="ORF">TEK04_20685</name>
</gene>
<dbReference type="InterPro" id="IPR011629">
    <property type="entry name" value="CobW-like_C"/>
</dbReference>
<name>A0ABU8DZ79_9ACTN</name>